<dbReference type="CDD" id="cd00761">
    <property type="entry name" value="Glyco_tranf_GTA_type"/>
    <property type="match status" value="1"/>
</dbReference>
<evidence type="ECO:0000256" key="2">
    <source>
        <dbReference type="ARBA" id="ARBA00022679"/>
    </source>
</evidence>
<protein>
    <submittedName>
        <fullName evidence="4">Glycosyltransferase family 2 protein</fullName>
    </submittedName>
</protein>
<comment type="caution">
    <text evidence="4">The sequence shown here is derived from an EMBL/GenBank/DDBJ whole genome shotgun (WGS) entry which is preliminary data.</text>
</comment>
<keyword evidence="2" id="KW-0808">Transferase</keyword>
<keyword evidence="5" id="KW-1185">Reference proteome</keyword>
<gene>
    <name evidence="4" type="ORF">ACFSBK_04810</name>
</gene>
<dbReference type="Proteomes" id="UP001597285">
    <property type="component" value="Unassembled WGS sequence"/>
</dbReference>
<dbReference type="Gene3D" id="3.90.550.10">
    <property type="entry name" value="Spore Coat Polysaccharide Biosynthesis Protein SpsA, Chain A"/>
    <property type="match status" value="1"/>
</dbReference>
<dbReference type="SUPFAM" id="SSF53448">
    <property type="entry name" value="Nucleotide-diphospho-sugar transferases"/>
    <property type="match status" value="1"/>
</dbReference>
<reference evidence="5" key="1">
    <citation type="journal article" date="2019" name="Int. J. Syst. Evol. Microbiol.">
        <title>The Global Catalogue of Microorganisms (GCM) 10K type strain sequencing project: providing services to taxonomists for standard genome sequencing and annotation.</title>
        <authorList>
            <consortium name="The Broad Institute Genomics Platform"/>
            <consortium name="The Broad Institute Genome Sequencing Center for Infectious Disease"/>
            <person name="Wu L."/>
            <person name="Ma J."/>
        </authorList>
    </citation>
    <scope>NUCLEOTIDE SEQUENCE [LARGE SCALE GENOMIC DNA]</scope>
    <source>
        <strain evidence="5">KCTC 42143</strain>
    </source>
</reference>
<evidence type="ECO:0000256" key="1">
    <source>
        <dbReference type="ARBA" id="ARBA00022676"/>
    </source>
</evidence>
<proteinExistence type="predicted"/>
<accession>A0ABW4NN48</accession>
<dbReference type="InterPro" id="IPR001173">
    <property type="entry name" value="Glyco_trans_2-like"/>
</dbReference>
<name>A0ABW4NN48_9LACT</name>
<dbReference type="InterPro" id="IPR029044">
    <property type="entry name" value="Nucleotide-diphossugar_trans"/>
</dbReference>
<sequence>MTVLSFIMPAYNVEHTVEKSVQSVLSQNISDFELIIINDGSTDNTANICDRLAEKDTRVRVIHQENAGPSAARNAGLNQVHGEYIAFMDSDDYTEKDMYQRLIGYLEENQADIAVCNVTRVNPDGTLNTLNSLNRITTSKEEMLELYFKYNGIEFYVWNKVYRASVFQTVRFPEGVLYEDVMLSYDALKQAHKLVVTDEVGYFYLANSESIVNSSFNPQQYDNVLQRKILLEKIKIEYPTVSDFAVDNLLDGYLSTGYKIASSTHDERTKEYAKLLRNDIAENQKMIFQNKVSSKAKLAALCLLKVNLPLYRYLYKKVLKK</sequence>
<organism evidence="4 5">
    <name type="scientific">Carnobacterium antarcticum</name>
    <dbReference type="NCBI Taxonomy" id="2126436"/>
    <lineage>
        <taxon>Bacteria</taxon>
        <taxon>Bacillati</taxon>
        <taxon>Bacillota</taxon>
        <taxon>Bacilli</taxon>
        <taxon>Lactobacillales</taxon>
        <taxon>Carnobacteriaceae</taxon>
        <taxon>Carnobacterium</taxon>
    </lineage>
</organism>
<dbReference type="PANTHER" id="PTHR22916">
    <property type="entry name" value="GLYCOSYLTRANSFERASE"/>
    <property type="match status" value="1"/>
</dbReference>
<feature type="domain" description="Glycosyltransferase 2-like" evidence="3">
    <location>
        <begin position="5"/>
        <end position="169"/>
    </location>
</feature>
<dbReference type="Pfam" id="PF00535">
    <property type="entry name" value="Glycos_transf_2"/>
    <property type="match status" value="1"/>
</dbReference>
<dbReference type="EMBL" id="JBHUFF010000009">
    <property type="protein sequence ID" value="MFD1799181.1"/>
    <property type="molecule type" value="Genomic_DNA"/>
</dbReference>
<dbReference type="PANTHER" id="PTHR22916:SF51">
    <property type="entry name" value="GLYCOSYLTRANSFERASE EPSH-RELATED"/>
    <property type="match status" value="1"/>
</dbReference>
<dbReference type="RefSeq" id="WP_058918873.1">
    <property type="nucleotide sequence ID" value="NZ_JBHSQC010000004.1"/>
</dbReference>
<evidence type="ECO:0000313" key="4">
    <source>
        <dbReference type="EMBL" id="MFD1799181.1"/>
    </source>
</evidence>
<keyword evidence="1" id="KW-0328">Glycosyltransferase</keyword>
<evidence type="ECO:0000313" key="5">
    <source>
        <dbReference type="Proteomes" id="UP001597285"/>
    </source>
</evidence>
<evidence type="ECO:0000259" key="3">
    <source>
        <dbReference type="Pfam" id="PF00535"/>
    </source>
</evidence>